<feature type="compositionally biased region" description="Low complexity" evidence="1">
    <location>
        <begin position="419"/>
        <end position="437"/>
    </location>
</feature>
<gene>
    <name evidence="2" type="ORF">ACHAWO_002581</name>
</gene>
<protein>
    <recommendedName>
        <fullName evidence="4">L domain-like protein</fullName>
    </recommendedName>
</protein>
<organism evidence="2 3">
    <name type="scientific">Cyclotella atomus</name>
    <dbReference type="NCBI Taxonomy" id="382360"/>
    <lineage>
        <taxon>Eukaryota</taxon>
        <taxon>Sar</taxon>
        <taxon>Stramenopiles</taxon>
        <taxon>Ochrophyta</taxon>
        <taxon>Bacillariophyta</taxon>
        <taxon>Coscinodiscophyceae</taxon>
        <taxon>Thalassiosirophycidae</taxon>
        <taxon>Stephanodiscales</taxon>
        <taxon>Stephanodiscaceae</taxon>
        <taxon>Cyclotella</taxon>
    </lineage>
</organism>
<dbReference type="PANTHER" id="PTHR48007">
    <property type="entry name" value="LEUCINE-RICH REPEAT RECEPTOR-LIKE PROTEIN KINASE PXC1"/>
    <property type="match status" value="1"/>
</dbReference>
<sequence>MGPGLNAPSYAPSISSYPTSTPSIEPSSSPTSVVYSQLLNIITENTGLNESSFSDTKSTKRIALHWFANDIQSSQALNKSPNFIYSDVEICERFTMALLYYDTRGDEWFDSFQFLSPDHVCKWRAKRGLLKKGVIKCTQDNRVTELALFDNNLKVSLLSELTVFNVGMNDLSSPLPPLENLLNLTEVIINSNDFDGIMPSFESSTRVQTLDFSNNELRGTLFNVDKLPELKTFKISGNALTGEVPPSFQYLDLETLHIHQNGLSGNVDFLCPNLPMNFDLDCFDDVPELHCNCCVGCTFVSVECNPDYEATATINITEANEGFTWQVSQSSNWTFELLFAGGQYEPGENLVVTHTMCLPAPGDYLFSTEFNGTEEQLGYFSIGQNVIPLQSNWGTGQWSQFSIDSDGFPYNVPTPYPTSSPETITPTTTLQPTSNSTLWATPTVGTNRTLSPTAILSMITRPPYANLEYSSYSPTAPVTYVPAQSCLNFNIKLTTDAFGEETSYYIYKKNNTSVVSQTSFESNSTYDQDECLDPNECYYFMIVDEFDDGICCDSGLGNYTISLNGKMIGQGGEFTSSETIQIGGCCVPEPEDDACQEGYTLLNVTVKTDFGGSWENSWGLYSNSINQTVAVNKYELSADALSELTCVIEDSCYEFWISDTARDGWIFDDDAFWLVQFGDDVVGKGSGNFGNEDNVSFGSNC</sequence>
<dbReference type="AlphaFoldDB" id="A0ABD3Q553"/>
<evidence type="ECO:0008006" key="4">
    <source>
        <dbReference type="Google" id="ProtNLM"/>
    </source>
</evidence>
<dbReference type="Proteomes" id="UP001530400">
    <property type="component" value="Unassembled WGS sequence"/>
</dbReference>
<dbReference type="InterPro" id="IPR001611">
    <property type="entry name" value="Leu-rich_rpt"/>
</dbReference>
<evidence type="ECO:0000256" key="1">
    <source>
        <dbReference type="SAM" id="MobiDB-lite"/>
    </source>
</evidence>
<dbReference type="EMBL" id="JALLPJ020000396">
    <property type="protein sequence ID" value="KAL3793380.1"/>
    <property type="molecule type" value="Genomic_DNA"/>
</dbReference>
<name>A0ABD3Q553_9STRA</name>
<reference evidence="2 3" key="1">
    <citation type="submission" date="2024-10" db="EMBL/GenBank/DDBJ databases">
        <title>Updated reference genomes for cyclostephanoid diatoms.</title>
        <authorList>
            <person name="Roberts W.R."/>
            <person name="Alverson A.J."/>
        </authorList>
    </citation>
    <scope>NUCLEOTIDE SEQUENCE [LARGE SCALE GENOMIC DNA]</scope>
    <source>
        <strain evidence="2 3">AJA010-31</strain>
    </source>
</reference>
<feature type="region of interest" description="Disordered" evidence="1">
    <location>
        <begin position="417"/>
        <end position="443"/>
    </location>
</feature>
<dbReference type="Gene3D" id="3.80.10.10">
    <property type="entry name" value="Ribonuclease Inhibitor"/>
    <property type="match status" value="1"/>
</dbReference>
<accession>A0ABD3Q553</accession>
<evidence type="ECO:0000313" key="3">
    <source>
        <dbReference type="Proteomes" id="UP001530400"/>
    </source>
</evidence>
<proteinExistence type="predicted"/>
<dbReference type="InterPro" id="IPR032675">
    <property type="entry name" value="LRR_dom_sf"/>
</dbReference>
<dbReference type="SUPFAM" id="SSF52058">
    <property type="entry name" value="L domain-like"/>
    <property type="match status" value="1"/>
</dbReference>
<comment type="caution">
    <text evidence="2">The sequence shown here is derived from an EMBL/GenBank/DDBJ whole genome shotgun (WGS) entry which is preliminary data.</text>
</comment>
<evidence type="ECO:0000313" key="2">
    <source>
        <dbReference type="EMBL" id="KAL3793380.1"/>
    </source>
</evidence>
<dbReference type="PANTHER" id="PTHR48007:SF4">
    <property type="entry name" value="LEUCINE-RICH REPEAT RECEPTOR-LIKE PROTEIN KINASE PXC1"/>
    <property type="match status" value="1"/>
</dbReference>
<keyword evidence="3" id="KW-1185">Reference proteome</keyword>
<dbReference type="Pfam" id="PF00560">
    <property type="entry name" value="LRR_1"/>
    <property type="match status" value="1"/>
</dbReference>
<dbReference type="InterPro" id="IPR046959">
    <property type="entry name" value="PRK1-6/SRF4-like"/>
</dbReference>